<keyword evidence="2" id="KW-0813">Transport</keyword>
<evidence type="ECO:0000313" key="13">
    <source>
        <dbReference type="EMBL" id="RUS84219.1"/>
    </source>
</evidence>
<feature type="transmembrane region" description="Helical" evidence="10">
    <location>
        <begin position="577"/>
        <end position="598"/>
    </location>
</feature>
<evidence type="ECO:0000256" key="3">
    <source>
        <dbReference type="ARBA" id="ARBA00022449"/>
    </source>
</evidence>
<reference evidence="13 14" key="1">
    <citation type="submission" date="2019-01" db="EMBL/GenBank/DDBJ databases">
        <title>A draft genome assembly of the solar-powered sea slug Elysia chlorotica.</title>
        <authorList>
            <person name="Cai H."/>
            <person name="Li Q."/>
            <person name="Fang X."/>
            <person name="Li J."/>
            <person name="Curtis N.E."/>
            <person name="Altenburger A."/>
            <person name="Shibata T."/>
            <person name="Feng M."/>
            <person name="Maeda T."/>
            <person name="Schwartz J.A."/>
            <person name="Shigenobu S."/>
            <person name="Lundholm N."/>
            <person name="Nishiyama T."/>
            <person name="Yang H."/>
            <person name="Hasebe M."/>
            <person name="Li S."/>
            <person name="Pierce S.K."/>
            <person name="Wang J."/>
        </authorList>
    </citation>
    <scope>NUCLEOTIDE SEQUENCE [LARGE SCALE GENOMIC DNA]</scope>
    <source>
        <strain evidence="13">EC2010</strain>
        <tissue evidence="13">Whole organism of an adult</tissue>
    </source>
</reference>
<feature type="transmembrane region" description="Helical" evidence="10">
    <location>
        <begin position="739"/>
        <end position="757"/>
    </location>
</feature>
<feature type="transmembrane region" description="Helical" evidence="10">
    <location>
        <begin position="387"/>
        <end position="412"/>
    </location>
</feature>
<feature type="transmembrane region" description="Helical" evidence="10">
    <location>
        <begin position="681"/>
        <end position="702"/>
    </location>
</feature>
<keyword evidence="4" id="KW-0109">Calcium transport</keyword>
<keyword evidence="3" id="KW-0050">Antiport</keyword>
<dbReference type="GO" id="GO:0012505">
    <property type="term" value="C:endomembrane system"/>
    <property type="evidence" value="ECO:0007669"/>
    <property type="project" value="UniProtKB-SubCell"/>
</dbReference>
<feature type="compositionally biased region" description="Basic and acidic residues" evidence="9">
    <location>
        <begin position="47"/>
        <end position="63"/>
    </location>
</feature>
<feature type="transmembrane region" description="Helical" evidence="10">
    <location>
        <begin position="772"/>
        <end position="796"/>
    </location>
</feature>
<feature type="transmembrane region" description="Helical" evidence="10">
    <location>
        <begin position="610"/>
        <end position="630"/>
    </location>
</feature>
<feature type="compositionally biased region" description="Basic and acidic residues" evidence="9">
    <location>
        <begin position="360"/>
        <end position="370"/>
    </location>
</feature>
<feature type="compositionally biased region" description="Basic residues" evidence="9">
    <location>
        <begin position="139"/>
        <end position="150"/>
    </location>
</feature>
<evidence type="ECO:0000259" key="11">
    <source>
        <dbReference type="Pfam" id="PF01699"/>
    </source>
</evidence>
<keyword evidence="7" id="KW-0406">Ion transport</keyword>
<dbReference type="Pfam" id="PF01699">
    <property type="entry name" value="Na_Ca_ex"/>
    <property type="match status" value="2"/>
</dbReference>
<feature type="region of interest" description="Disordered" evidence="9">
    <location>
        <begin position="1"/>
        <end position="63"/>
    </location>
</feature>
<dbReference type="EMBL" id="RQTK01000213">
    <property type="protein sequence ID" value="RUS84219.1"/>
    <property type="molecule type" value="Genomic_DNA"/>
</dbReference>
<feature type="domain" description="Sodium/calcium exchanger membrane region" evidence="11">
    <location>
        <begin position="509"/>
        <end position="627"/>
    </location>
</feature>
<feature type="region of interest" description="Disordered" evidence="9">
    <location>
        <begin position="350"/>
        <end position="370"/>
    </location>
</feature>
<proteinExistence type="predicted"/>
<evidence type="ECO:0000256" key="4">
    <source>
        <dbReference type="ARBA" id="ARBA00022568"/>
    </source>
</evidence>
<comment type="subcellular location">
    <subcellularLocation>
        <location evidence="1">Endomembrane system</location>
        <topology evidence="1">Multi-pass membrane protein</topology>
    </subcellularLocation>
</comment>
<evidence type="ECO:0000256" key="6">
    <source>
        <dbReference type="ARBA" id="ARBA00022989"/>
    </source>
</evidence>
<dbReference type="PANTHER" id="PTHR31503:SF10">
    <property type="entry name" value="VNX1 PROTEIN"/>
    <property type="match status" value="1"/>
</dbReference>
<keyword evidence="5 10" id="KW-0812">Transmembrane</keyword>
<feature type="transmembrane region" description="Helical" evidence="10">
    <location>
        <begin position="238"/>
        <end position="261"/>
    </location>
</feature>
<dbReference type="PANTHER" id="PTHR31503">
    <property type="entry name" value="VACUOLAR CALCIUM ION TRANSPORTER"/>
    <property type="match status" value="1"/>
</dbReference>
<feature type="transmembrane region" description="Helical" evidence="10">
    <location>
        <begin position="808"/>
        <end position="828"/>
    </location>
</feature>
<name>A0A433TRH2_ELYCH</name>
<evidence type="ECO:0000259" key="12">
    <source>
        <dbReference type="Pfam" id="PF03733"/>
    </source>
</evidence>
<organism evidence="13 14">
    <name type="scientific">Elysia chlorotica</name>
    <name type="common">Eastern emerald elysia</name>
    <name type="synonym">Sea slug</name>
    <dbReference type="NCBI Taxonomy" id="188477"/>
    <lineage>
        <taxon>Eukaryota</taxon>
        <taxon>Metazoa</taxon>
        <taxon>Spiralia</taxon>
        <taxon>Lophotrochozoa</taxon>
        <taxon>Mollusca</taxon>
        <taxon>Gastropoda</taxon>
        <taxon>Heterobranchia</taxon>
        <taxon>Euthyneura</taxon>
        <taxon>Panpulmonata</taxon>
        <taxon>Sacoglossa</taxon>
        <taxon>Placobranchoidea</taxon>
        <taxon>Plakobranchidae</taxon>
        <taxon>Elysia</taxon>
    </lineage>
</organism>
<feature type="region of interest" description="Disordered" evidence="9">
    <location>
        <begin position="81"/>
        <end position="116"/>
    </location>
</feature>
<feature type="domain" description="Sodium/calcium exchanger membrane region" evidence="11">
    <location>
        <begin position="738"/>
        <end position="880"/>
    </location>
</feature>
<dbReference type="Proteomes" id="UP000271974">
    <property type="component" value="Unassembled WGS sequence"/>
</dbReference>
<evidence type="ECO:0000256" key="1">
    <source>
        <dbReference type="ARBA" id="ARBA00004127"/>
    </source>
</evidence>
<feature type="transmembrane region" description="Helical" evidence="10">
    <location>
        <begin position="475"/>
        <end position="495"/>
    </location>
</feature>
<dbReference type="InterPro" id="IPR004713">
    <property type="entry name" value="CaH_exchang"/>
</dbReference>
<feature type="domain" description="Inner membrane component" evidence="12">
    <location>
        <begin position="237"/>
        <end position="285"/>
    </location>
</feature>
<dbReference type="STRING" id="188477.A0A433TRH2"/>
<dbReference type="InterPro" id="IPR044880">
    <property type="entry name" value="NCX_ion-bd_dom_sf"/>
</dbReference>
<feature type="compositionally biased region" description="Polar residues" evidence="9">
    <location>
        <begin position="33"/>
        <end position="45"/>
    </location>
</feature>
<sequence length="894" mass="98176">MEQKPLVSEGSNFSKNTQRTSNSPGMTGYGSAEHSSAQVECSISHQEGGRHYRERGAKSEEIRVPDVEGLGAAFNAGSQQYSINGDGCDLRKRSKTNNRSPATHARRTSDPIGTRRRWLEVSGDTANHSVWGKSGEHRHLSHSGHHRPQLHVRSTPKISGAGGRFYLIEATNDNDFNIVEEAANEVEARKMINNHMFGIYMWMGQVSHQPSDSESDLYHTDSIDSESQRESTLSVSTIMYAALLGWWMALLYGVVGCLMFITILGRDHGRMCFGLAKYFSWPFGKYVHRRNFSEPRGSTRAFDLKTISKPCGTANDKLAFAREEATGIDAQPSLLDVVVQPHTTEHDIEGNQASVASKDATAEDKTGSGEKGEIKINKTHWRKPSTYIWLILGAPVLVIAHTLTFCLSWFFIATIPIARINWNAVTKVLFSAPTDIHVNNSPEDYPSAEEGHSEIVLCVHTSFNLHYFKCKVDGVNIVLVNLLVFVVLAIILGFVDKEYGMVSPILKCIIGMLAIMPVTYYIGMAITCISAQSSFAVGAILNATFGSIVVVILYIIMLKEGVDKGETCYAELVKSTLTGSILCCILLCPGISMVVGGLKYRRQNFNHNSANISSSLLFVAVMGVFAPTIFSKLYGNLTCDVCQVWINQNATSSNETGFICSGCKTVTRAPYNDNSLYSSHIVPLLYSCAIILPLSYIIGLLFSMKTHTKEIFEEFELLQKAEGPSCHETGAQWTKTKSVAILLLSVTAISLCSEIIADNIAPLLNVGSISEYFVGVGLLSIVGMLPELVNGVLFALQNNVNLGIEIGSAAAIQVCMVQLPIIVLADLIYPLGFSAVFNDIHLWAVIFAVIIINYVFQDGKSDYFQGSIVMFIYILLMAMYFFTVTPEAAVCRDT</sequence>
<feature type="compositionally biased region" description="Polar residues" evidence="9">
    <location>
        <begin position="9"/>
        <end position="25"/>
    </location>
</feature>
<evidence type="ECO:0000256" key="8">
    <source>
        <dbReference type="ARBA" id="ARBA00023136"/>
    </source>
</evidence>
<evidence type="ECO:0000313" key="14">
    <source>
        <dbReference type="Proteomes" id="UP000271974"/>
    </source>
</evidence>
<evidence type="ECO:0000256" key="7">
    <source>
        <dbReference type="ARBA" id="ARBA00023065"/>
    </source>
</evidence>
<dbReference type="OrthoDB" id="16982at2759"/>
<evidence type="ECO:0000256" key="5">
    <source>
        <dbReference type="ARBA" id="ARBA00022692"/>
    </source>
</evidence>
<feature type="transmembrane region" description="Helical" evidence="10">
    <location>
        <begin position="535"/>
        <end position="557"/>
    </location>
</feature>
<dbReference type="InterPro" id="IPR005185">
    <property type="entry name" value="YccF"/>
</dbReference>
<dbReference type="GO" id="GO:0015369">
    <property type="term" value="F:calcium:proton antiporter activity"/>
    <property type="evidence" value="ECO:0007669"/>
    <property type="project" value="UniProtKB-ARBA"/>
</dbReference>
<feature type="region of interest" description="Disordered" evidence="9">
    <location>
        <begin position="132"/>
        <end position="155"/>
    </location>
</feature>
<keyword evidence="4" id="KW-0106">Calcium</keyword>
<feature type="transmembrane region" description="Helical" evidence="10">
    <location>
        <begin position="840"/>
        <end position="856"/>
    </location>
</feature>
<evidence type="ECO:0000256" key="9">
    <source>
        <dbReference type="SAM" id="MobiDB-lite"/>
    </source>
</evidence>
<dbReference type="Pfam" id="PF03733">
    <property type="entry name" value="YccF"/>
    <property type="match status" value="1"/>
</dbReference>
<keyword evidence="6 10" id="KW-1133">Transmembrane helix</keyword>
<keyword evidence="14" id="KW-1185">Reference proteome</keyword>
<protein>
    <recommendedName>
        <fullName evidence="15">Sodium/calcium exchanger membrane region domain-containing protein</fullName>
    </recommendedName>
</protein>
<dbReference type="AlphaFoldDB" id="A0A433TRH2"/>
<feature type="transmembrane region" description="Helical" evidence="10">
    <location>
        <begin position="863"/>
        <end position="882"/>
    </location>
</feature>
<comment type="caution">
    <text evidence="13">The sequence shown here is derived from an EMBL/GenBank/DDBJ whole genome shotgun (WGS) entry which is preliminary data.</text>
</comment>
<dbReference type="GO" id="GO:0005774">
    <property type="term" value="C:vacuolar membrane"/>
    <property type="evidence" value="ECO:0007669"/>
    <property type="project" value="UniProtKB-ARBA"/>
</dbReference>
<evidence type="ECO:0008006" key="15">
    <source>
        <dbReference type="Google" id="ProtNLM"/>
    </source>
</evidence>
<feature type="transmembrane region" description="Helical" evidence="10">
    <location>
        <begin position="501"/>
        <end position="523"/>
    </location>
</feature>
<accession>A0A433TRH2</accession>
<gene>
    <name evidence="13" type="ORF">EGW08_008023</name>
</gene>
<dbReference type="Gene3D" id="1.20.1420.30">
    <property type="entry name" value="NCX, central ion-binding region"/>
    <property type="match status" value="1"/>
</dbReference>
<evidence type="ECO:0000256" key="2">
    <source>
        <dbReference type="ARBA" id="ARBA00022448"/>
    </source>
</evidence>
<keyword evidence="8 10" id="KW-0472">Membrane</keyword>
<dbReference type="GO" id="GO:0006874">
    <property type="term" value="P:intracellular calcium ion homeostasis"/>
    <property type="evidence" value="ECO:0007669"/>
    <property type="project" value="TreeGrafter"/>
</dbReference>
<evidence type="ECO:0000256" key="10">
    <source>
        <dbReference type="SAM" id="Phobius"/>
    </source>
</evidence>
<dbReference type="InterPro" id="IPR004837">
    <property type="entry name" value="NaCa_Exmemb"/>
</dbReference>